<dbReference type="RefSeq" id="WP_345162756.1">
    <property type="nucleotide sequence ID" value="NZ_BAABGX010000001.1"/>
</dbReference>
<proteinExistence type="predicted"/>
<protein>
    <submittedName>
        <fullName evidence="1">Uncharacterized protein</fullName>
    </submittedName>
</protein>
<evidence type="ECO:0000313" key="2">
    <source>
        <dbReference type="Proteomes" id="UP001501844"/>
    </source>
</evidence>
<gene>
    <name evidence="1" type="ORF">GCM10023183_08960</name>
</gene>
<dbReference type="Proteomes" id="UP001501844">
    <property type="component" value="Unassembled WGS sequence"/>
</dbReference>
<organism evidence="1 2">
    <name type="scientific">Nibribacter koreensis</name>
    <dbReference type="NCBI Taxonomy" id="1084519"/>
    <lineage>
        <taxon>Bacteria</taxon>
        <taxon>Pseudomonadati</taxon>
        <taxon>Bacteroidota</taxon>
        <taxon>Cytophagia</taxon>
        <taxon>Cytophagales</taxon>
        <taxon>Hymenobacteraceae</taxon>
        <taxon>Nibribacter</taxon>
    </lineage>
</organism>
<sequence>MDVETGFRILLERYQTDEGFRDAAYRETVGALTGDEALLHGASALIGELPHEVMQVARQMLPLLKNLTSYQHKAA</sequence>
<comment type="caution">
    <text evidence="1">The sequence shown here is derived from an EMBL/GenBank/DDBJ whole genome shotgun (WGS) entry which is preliminary data.</text>
</comment>
<keyword evidence="2" id="KW-1185">Reference proteome</keyword>
<reference evidence="2" key="1">
    <citation type="journal article" date="2019" name="Int. J. Syst. Evol. Microbiol.">
        <title>The Global Catalogue of Microorganisms (GCM) 10K type strain sequencing project: providing services to taxonomists for standard genome sequencing and annotation.</title>
        <authorList>
            <consortium name="The Broad Institute Genomics Platform"/>
            <consortium name="The Broad Institute Genome Sequencing Center for Infectious Disease"/>
            <person name="Wu L."/>
            <person name="Ma J."/>
        </authorList>
    </citation>
    <scope>NUCLEOTIDE SEQUENCE [LARGE SCALE GENOMIC DNA]</scope>
    <source>
        <strain evidence="2">JCM 17917</strain>
    </source>
</reference>
<accession>A0ABP8FB66</accession>
<dbReference type="EMBL" id="BAABGX010000001">
    <property type="protein sequence ID" value="GAA4299578.1"/>
    <property type="molecule type" value="Genomic_DNA"/>
</dbReference>
<name>A0ABP8FB66_9BACT</name>
<evidence type="ECO:0000313" key="1">
    <source>
        <dbReference type="EMBL" id="GAA4299578.1"/>
    </source>
</evidence>